<name>A0A1E4RN39_9ASCO</name>
<evidence type="ECO:0000313" key="2">
    <source>
        <dbReference type="EMBL" id="ODV68673.1"/>
    </source>
</evidence>
<sequence length="110" mass="13240">MVLRFYYFHYSFYYFRFPFHNLHTPLVAVQFLICPIFTLIFNFVLVVFDLRSIFRLNVYAILLKCIQLQRSYKLVFDAFSVCGVWVCLSVSPSLCQQLIRLFAEMDIERI</sequence>
<dbReference type="AlphaFoldDB" id="A0A1E4RN39"/>
<keyword evidence="3" id="KW-1185">Reference proteome</keyword>
<keyword evidence="1" id="KW-1133">Transmembrane helix</keyword>
<keyword evidence="1" id="KW-0812">Transmembrane</keyword>
<evidence type="ECO:0000313" key="3">
    <source>
        <dbReference type="Proteomes" id="UP000095085"/>
    </source>
</evidence>
<gene>
    <name evidence="2" type="ORF">HYPBUDRAFT_190433</name>
</gene>
<dbReference type="GeneID" id="30997486"/>
<proteinExistence type="predicted"/>
<feature type="transmembrane region" description="Helical" evidence="1">
    <location>
        <begin position="27"/>
        <end position="50"/>
    </location>
</feature>
<keyword evidence="1" id="KW-0472">Membrane</keyword>
<dbReference type="RefSeq" id="XP_020077740.1">
    <property type="nucleotide sequence ID" value="XM_020222937.1"/>
</dbReference>
<reference evidence="3" key="1">
    <citation type="submission" date="2016-05" db="EMBL/GenBank/DDBJ databases">
        <title>Comparative genomics of biotechnologically important yeasts.</title>
        <authorList>
            <consortium name="DOE Joint Genome Institute"/>
            <person name="Riley R."/>
            <person name="Haridas S."/>
            <person name="Wolfe K.H."/>
            <person name="Lopes M.R."/>
            <person name="Hittinger C.T."/>
            <person name="Goker M."/>
            <person name="Salamov A."/>
            <person name="Wisecaver J."/>
            <person name="Long T.M."/>
            <person name="Aerts A.L."/>
            <person name="Barry K."/>
            <person name="Choi C."/>
            <person name="Clum A."/>
            <person name="Coughlan A.Y."/>
            <person name="Deshpande S."/>
            <person name="Douglass A.P."/>
            <person name="Hanson S.J."/>
            <person name="Klenk H.-P."/>
            <person name="Labutti K."/>
            <person name="Lapidus A."/>
            <person name="Lindquist E."/>
            <person name="Lipzen A."/>
            <person name="Meier-Kolthoff J.P."/>
            <person name="Ohm R.A."/>
            <person name="Otillar R.P."/>
            <person name="Pangilinan J."/>
            <person name="Peng Y."/>
            <person name="Rokas A."/>
            <person name="Rosa C.A."/>
            <person name="Scheuner C."/>
            <person name="Sibirny A.A."/>
            <person name="Slot J.C."/>
            <person name="Stielow J.B."/>
            <person name="Sun H."/>
            <person name="Kurtzman C.P."/>
            <person name="Blackwell M."/>
            <person name="Grigoriev I.V."/>
            <person name="Jeffries T.W."/>
        </authorList>
    </citation>
    <scope>NUCLEOTIDE SEQUENCE [LARGE SCALE GENOMIC DNA]</scope>
    <source>
        <strain evidence="3">NRRL Y-1933</strain>
    </source>
</reference>
<evidence type="ECO:0000256" key="1">
    <source>
        <dbReference type="SAM" id="Phobius"/>
    </source>
</evidence>
<protein>
    <submittedName>
        <fullName evidence="2">Uncharacterized protein</fullName>
    </submittedName>
</protein>
<accession>A0A1E4RN39</accession>
<organism evidence="2 3">
    <name type="scientific">Hyphopichia burtonii NRRL Y-1933</name>
    <dbReference type="NCBI Taxonomy" id="984485"/>
    <lineage>
        <taxon>Eukaryota</taxon>
        <taxon>Fungi</taxon>
        <taxon>Dikarya</taxon>
        <taxon>Ascomycota</taxon>
        <taxon>Saccharomycotina</taxon>
        <taxon>Pichiomycetes</taxon>
        <taxon>Debaryomycetaceae</taxon>
        <taxon>Hyphopichia</taxon>
    </lineage>
</organism>
<dbReference type="Proteomes" id="UP000095085">
    <property type="component" value="Unassembled WGS sequence"/>
</dbReference>
<dbReference type="EMBL" id="KV454539">
    <property type="protein sequence ID" value="ODV68673.1"/>
    <property type="molecule type" value="Genomic_DNA"/>
</dbReference>